<dbReference type="EMBL" id="BAABAH010000006">
    <property type="protein sequence ID" value="GAA3818887.1"/>
    <property type="molecule type" value="Genomic_DNA"/>
</dbReference>
<feature type="domain" description="PPM-type phosphatase" evidence="2">
    <location>
        <begin position="309"/>
        <end position="525"/>
    </location>
</feature>
<dbReference type="Pfam" id="PF07228">
    <property type="entry name" value="SpoIIE"/>
    <property type="match status" value="1"/>
</dbReference>
<keyword evidence="1" id="KW-0378">Hydrolase</keyword>
<dbReference type="InterPro" id="IPR036457">
    <property type="entry name" value="PPM-type-like_dom_sf"/>
</dbReference>
<dbReference type="Proteomes" id="UP001501821">
    <property type="component" value="Unassembled WGS sequence"/>
</dbReference>
<dbReference type="InterPro" id="IPR001932">
    <property type="entry name" value="PPM-type_phosphatase-like_dom"/>
</dbReference>
<dbReference type="SUPFAM" id="SSF81606">
    <property type="entry name" value="PP2C-like"/>
    <property type="match status" value="1"/>
</dbReference>
<dbReference type="PANTHER" id="PTHR43156">
    <property type="entry name" value="STAGE II SPORULATION PROTEIN E-RELATED"/>
    <property type="match status" value="1"/>
</dbReference>
<dbReference type="Gene3D" id="3.60.40.10">
    <property type="entry name" value="PPM-type phosphatase domain"/>
    <property type="match status" value="1"/>
</dbReference>
<protein>
    <recommendedName>
        <fullName evidence="2">PPM-type phosphatase domain-containing protein</fullName>
    </recommendedName>
</protein>
<evidence type="ECO:0000313" key="4">
    <source>
        <dbReference type="Proteomes" id="UP001501821"/>
    </source>
</evidence>
<organism evidence="3 4">
    <name type="scientific">Nocardioides panacisoli</name>
    <dbReference type="NCBI Taxonomy" id="627624"/>
    <lineage>
        <taxon>Bacteria</taxon>
        <taxon>Bacillati</taxon>
        <taxon>Actinomycetota</taxon>
        <taxon>Actinomycetes</taxon>
        <taxon>Propionibacteriales</taxon>
        <taxon>Nocardioidaceae</taxon>
        <taxon>Nocardioides</taxon>
    </lineage>
</organism>
<proteinExistence type="predicted"/>
<keyword evidence="4" id="KW-1185">Reference proteome</keyword>
<gene>
    <name evidence="3" type="ORF">GCM10022242_20880</name>
</gene>
<comment type="caution">
    <text evidence="3">The sequence shown here is derived from an EMBL/GenBank/DDBJ whole genome shotgun (WGS) entry which is preliminary data.</text>
</comment>
<accession>A0ABP7IHX3</accession>
<name>A0ABP7IHX3_9ACTN</name>
<sequence>MLIGVLATASGVWASVRTDHNTEERLLQVQTRQAATVLATAIGNLQQPLSAALDVQAAVPRTPRAERAAFSDQFARNVGDDELFLSAALWRRTSDGGFVRVASLGLPPGLQPGSTRSDDFLARATKATTAAVQRVDVGQQTRFAYGLADDDTGLVVYAERAIPADRRAPVDRDSAFSGLDYAIYLGSSTDLDDMTTTDVDPSDLPLTGLTYETSVPFGDNMLTLVTRPREHLGSELGQQMPWLVLVGGLTVTFAALAVARQVLRARERAESDTRTISALYRKVETLYGEQRDLSVRLQRALLPQTIPTVPGIEIAAEYVAAATGIDIGGDWYSVVEFDEGRFAFVVGDVSGHGIDAVAEMARARFTLRAYLVDGDAPDRALSKCAPQFDIAADGHLVTVIAGVGDWRTGEVTMASAGHLVPLLIDPEGATEFVPLPVGPPLGTGPSSYEAATVVLQPGWTLVCYTDGLVERRTEDIDAGLDRLARVAAGIHSGQTNPLRSFVAALLDGMRDDARSDDIAVLALKRADA</sequence>
<evidence type="ECO:0000256" key="1">
    <source>
        <dbReference type="ARBA" id="ARBA00022801"/>
    </source>
</evidence>
<evidence type="ECO:0000259" key="2">
    <source>
        <dbReference type="SMART" id="SM00331"/>
    </source>
</evidence>
<evidence type="ECO:0000313" key="3">
    <source>
        <dbReference type="EMBL" id="GAA3818887.1"/>
    </source>
</evidence>
<dbReference type="PANTHER" id="PTHR43156:SF2">
    <property type="entry name" value="STAGE II SPORULATION PROTEIN E"/>
    <property type="match status" value="1"/>
</dbReference>
<dbReference type="SMART" id="SM00331">
    <property type="entry name" value="PP2C_SIG"/>
    <property type="match status" value="1"/>
</dbReference>
<dbReference type="InterPro" id="IPR052016">
    <property type="entry name" value="Bact_Sigma-Reg"/>
</dbReference>
<reference evidence="4" key="1">
    <citation type="journal article" date="2019" name="Int. J. Syst. Evol. Microbiol.">
        <title>The Global Catalogue of Microorganisms (GCM) 10K type strain sequencing project: providing services to taxonomists for standard genome sequencing and annotation.</title>
        <authorList>
            <consortium name="The Broad Institute Genomics Platform"/>
            <consortium name="The Broad Institute Genome Sequencing Center for Infectious Disease"/>
            <person name="Wu L."/>
            <person name="Ma J."/>
        </authorList>
    </citation>
    <scope>NUCLEOTIDE SEQUENCE [LARGE SCALE GENOMIC DNA]</scope>
    <source>
        <strain evidence="4">JCM 16953</strain>
    </source>
</reference>